<name>A0A9P1EFE5_CUSEU</name>
<dbReference type="Proteomes" id="UP001152484">
    <property type="component" value="Unassembled WGS sequence"/>
</dbReference>
<sequence length="35" mass="3704">MQVEVVKGDADHVADSEDGEDATRADVIISAVMTE</sequence>
<evidence type="ECO:0000313" key="3">
    <source>
        <dbReference type="Proteomes" id="UP001152484"/>
    </source>
</evidence>
<evidence type="ECO:0000313" key="2">
    <source>
        <dbReference type="EMBL" id="CAH9101291.1"/>
    </source>
</evidence>
<dbReference type="AlphaFoldDB" id="A0A9P1EFE5"/>
<protein>
    <submittedName>
        <fullName evidence="2">Uncharacterized protein</fullName>
    </submittedName>
</protein>
<comment type="caution">
    <text evidence="2">The sequence shown here is derived from an EMBL/GenBank/DDBJ whole genome shotgun (WGS) entry which is preliminary data.</text>
</comment>
<gene>
    <name evidence="2" type="ORF">CEURO_LOCUS15312</name>
</gene>
<feature type="non-terminal residue" evidence="2">
    <location>
        <position position="35"/>
    </location>
</feature>
<evidence type="ECO:0000256" key="1">
    <source>
        <dbReference type="SAM" id="MobiDB-lite"/>
    </source>
</evidence>
<reference evidence="2" key="1">
    <citation type="submission" date="2022-07" db="EMBL/GenBank/DDBJ databases">
        <authorList>
            <person name="Macas J."/>
            <person name="Novak P."/>
            <person name="Neumann P."/>
        </authorList>
    </citation>
    <scope>NUCLEOTIDE SEQUENCE</scope>
</reference>
<dbReference type="EMBL" id="CAMAPE010000038">
    <property type="protein sequence ID" value="CAH9101291.1"/>
    <property type="molecule type" value="Genomic_DNA"/>
</dbReference>
<organism evidence="2 3">
    <name type="scientific">Cuscuta europaea</name>
    <name type="common">European dodder</name>
    <dbReference type="NCBI Taxonomy" id="41803"/>
    <lineage>
        <taxon>Eukaryota</taxon>
        <taxon>Viridiplantae</taxon>
        <taxon>Streptophyta</taxon>
        <taxon>Embryophyta</taxon>
        <taxon>Tracheophyta</taxon>
        <taxon>Spermatophyta</taxon>
        <taxon>Magnoliopsida</taxon>
        <taxon>eudicotyledons</taxon>
        <taxon>Gunneridae</taxon>
        <taxon>Pentapetalae</taxon>
        <taxon>asterids</taxon>
        <taxon>lamiids</taxon>
        <taxon>Solanales</taxon>
        <taxon>Convolvulaceae</taxon>
        <taxon>Cuscuteae</taxon>
        <taxon>Cuscuta</taxon>
        <taxon>Cuscuta subgen. Cuscuta</taxon>
    </lineage>
</organism>
<accession>A0A9P1EFE5</accession>
<dbReference type="OrthoDB" id="1644891at2759"/>
<keyword evidence="3" id="KW-1185">Reference proteome</keyword>
<feature type="compositionally biased region" description="Basic and acidic residues" evidence="1">
    <location>
        <begin position="1"/>
        <end position="15"/>
    </location>
</feature>
<feature type="region of interest" description="Disordered" evidence="1">
    <location>
        <begin position="1"/>
        <end position="22"/>
    </location>
</feature>
<proteinExistence type="predicted"/>